<comment type="subcellular location">
    <subcellularLocation>
        <location evidence="1">Membrane</location>
        <topology evidence="1">Multi-pass membrane protein</topology>
    </subcellularLocation>
</comment>
<evidence type="ECO:0000256" key="5">
    <source>
        <dbReference type="SAM" id="Phobius"/>
    </source>
</evidence>
<sequence>MVEEEEKIDLSESAVLRDRFTSEEIFERVIVDADEEISRSYRELFFSGLAAGFAITLTVLLYASMTHAAGGIPLIGALLYPIGFVYIILGNYQLYTENTLPPVALVIERMASVPAMLGMWGIVLLGNVLGGALGATALAYGGVFSPEVSETAIEIGMTGIETEWIALFFKAAFAGLIVAGIVWLDFGVRNSTARFLLVYMAFLAIPLGNLFHVVVASTEVVYLVLLGQVGLLHGAYNFALPVLLGNTFGGVLLVTLVNYFQTPSYIQEDPSRRLTPKQWLFTWNTGRDKEELEQMASD</sequence>
<evidence type="ECO:0000256" key="2">
    <source>
        <dbReference type="ARBA" id="ARBA00022692"/>
    </source>
</evidence>
<dbReference type="Gene3D" id="1.20.1080.10">
    <property type="entry name" value="Glycerol uptake facilitator protein"/>
    <property type="match status" value="1"/>
</dbReference>
<feature type="transmembrane region" description="Helical" evidence="5">
    <location>
        <begin position="44"/>
        <end position="65"/>
    </location>
</feature>
<dbReference type="eggNOG" id="arCOG03454">
    <property type="taxonomic scope" value="Archaea"/>
</dbReference>
<evidence type="ECO:0000256" key="4">
    <source>
        <dbReference type="ARBA" id="ARBA00023136"/>
    </source>
</evidence>
<comment type="caution">
    <text evidence="6">The sequence shown here is derived from an EMBL/GenBank/DDBJ whole genome shotgun (WGS) entry which is preliminary data.</text>
</comment>
<protein>
    <submittedName>
        <fullName evidence="6">Formate transporter</fullName>
    </submittedName>
</protein>
<feature type="transmembrane region" description="Helical" evidence="5">
    <location>
        <begin position="196"/>
        <end position="218"/>
    </location>
</feature>
<evidence type="ECO:0000256" key="3">
    <source>
        <dbReference type="ARBA" id="ARBA00022989"/>
    </source>
</evidence>
<evidence type="ECO:0000313" key="6">
    <source>
        <dbReference type="EMBL" id="ELY35530.1"/>
    </source>
</evidence>
<feature type="transmembrane region" description="Helical" evidence="5">
    <location>
        <begin position="117"/>
        <end position="144"/>
    </location>
</feature>
<dbReference type="Proteomes" id="UP000011599">
    <property type="component" value="Unassembled WGS sequence"/>
</dbReference>
<dbReference type="PANTHER" id="PTHR30520">
    <property type="entry name" value="FORMATE TRANSPORTER-RELATED"/>
    <property type="match status" value="1"/>
</dbReference>
<feature type="transmembrane region" description="Helical" evidence="5">
    <location>
        <begin position="164"/>
        <end position="184"/>
    </location>
</feature>
<accession>L9VEC3</accession>
<dbReference type="GO" id="GO:0005886">
    <property type="term" value="C:plasma membrane"/>
    <property type="evidence" value="ECO:0007669"/>
    <property type="project" value="TreeGrafter"/>
</dbReference>
<feature type="transmembrane region" description="Helical" evidence="5">
    <location>
        <begin position="238"/>
        <end position="260"/>
    </location>
</feature>
<proteinExistence type="predicted"/>
<name>L9VEC3_9EURY</name>
<keyword evidence="7" id="KW-1185">Reference proteome</keyword>
<keyword evidence="2 5" id="KW-0812">Transmembrane</keyword>
<organism evidence="6 7">
    <name type="scientific">Natronorubrum tibetense GA33</name>
    <dbReference type="NCBI Taxonomy" id="1114856"/>
    <lineage>
        <taxon>Archaea</taxon>
        <taxon>Methanobacteriati</taxon>
        <taxon>Methanobacteriota</taxon>
        <taxon>Stenosarchaea group</taxon>
        <taxon>Halobacteria</taxon>
        <taxon>Halobacteriales</taxon>
        <taxon>Natrialbaceae</taxon>
        <taxon>Natronorubrum</taxon>
    </lineage>
</organism>
<dbReference type="RefSeq" id="WP_006092937.1">
    <property type="nucleotide sequence ID" value="NZ_AOHW01000056.1"/>
</dbReference>
<keyword evidence="4 5" id="KW-0472">Membrane</keyword>
<keyword evidence="3 5" id="KW-1133">Transmembrane helix</keyword>
<dbReference type="GO" id="GO:0015499">
    <property type="term" value="F:formate transmembrane transporter activity"/>
    <property type="evidence" value="ECO:0007669"/>
    <property type="project" value="TreeGrafter"/>
</dbReference>
<dbReference type="EMBL" id="AOHW01000056">
    <property type="protein sequence ID" value="ELY35530.1"/>
    <property type="molecule type" value="Genomic_DNA"/>
</dbReference>
<dbReference type="OrthoDB" id="195948at2157"/>
<feature type="transmembrane region" description="Helical" evidence="5">
    <location>
        <begin position="71"/>
        <end position="89"/>
    </location>
</feature>
<dbReference type="InterPro" id="IPR000292">
    <property type="entry name" value="For/NO2_transpt"/>
</dbReference>
<evidence type="ECO:0000313" key="7">
    <source>
        <dbReference type="Proteomes" id="UP000011599"/>
    </source>
</evidence>
<dbReference type="Pfam" id="PF01226">
    <property type="entry name" value="Form_Nir_trans"/>
    <property type="match status" value="1"/>
</dbReference>
<reference evidence="6 7" key="1">
    <citation type="journal article" date="2014" name="PLoS Genet.">
        <title>Phylogenetically driven sequencing of extremely halophilic archaea reveals strategies for static and dynamic osmo-response.</title>
        <authorList>
            <person name="Becker E.A."/>
            <person name="Seitzer P.M."/>
            <person name="Tritt A."/>
            <person name="Larsen D."/>
            <person name="Krusor M."/>
            <person name="Yao A.I."/>
            <person name="Wu D."/>
            <person name="Madern D."/>
            <person name="Eisen J.A."/>
            <person name="Darling A.E."/>
            <person name="Facciotti M.T."/>
        </authorList>
    </citation>
    <scope>NUCLEOTIDE SEQUENCE [LARGE SCALE GENOMIC DNA]</scope>
    <source>
        <strain evidence="6 7">GA33</strain>
    </source>
</reference>
<gene>
    <name evidence="6" type="ORF">C496_23176</name>
</gene>
<dbReference type="PANTHER" id="PTHR30520:SF2">
    <property type="entry name" value="INNER MEMBRANE PROTEIN YFDC"/>
    <property type="match status" value="1"/>
</dbReference>
<evidence type="ECO:0000256" key="1">
    <source>
        <dbReference type="ARBA" id="ARBA00004141"/>
    </source>
</evidence>
<dbReference type="InterPro" id="IPR023271">
    <property type="entry name" value="Aquaporin-like"/>
</dbReference>
<dbReference type="STRING" id="1114856.GCA_000383975_04708"/>
<dbReference type="AlphaFoldDB" id="L9VEC3"/>